<evidence type="ECO:0000313" key="3">
    <source>
        <dbReference type="Proteomes" id="UP000266841"/>
    </source>
</evidence>
<feature type="region of interest" description="Disordered" evidence="1">
    <location>
        <begin position="1"/>
        <end position="30"/>
    </location>
</feature>
<evidence type="ECO:0000313" key="2">
    <source>
        <dbReference type="EMBL" id="EJK51338.1"/>
    </source>
</evidence>
<name>K0RC89_THAOC</name>
<gene>
    <name evidence="2" type="ORF">THAOC_29496</name>
</gene>
<evidence type="ECO:0000256" key="1">
    <source>
        <dbReference type="SAM" id="MobiDB-lite"/>
    </source>
</evidence>
<accession>K0RC89</accession>
<dbReference type="Proteomes" id="UP000266841">
    <property type="component" value="Unassembled WGS sequence"/>
</dbReference>
<feature type="compositionally biased region" description="Polar residues" evidence="1">
    <location>
        <begin position="19"/>
        <end position="30"/>
    </location>
</feature>
<comment type="caution">
    <text evidence="2">The sequence shown here is derived from an EMBL/GenBank/DDBJ whole genome shotgun (WGS) entry which is preliminary data.</text>
</comment>
<protein>
    <submittedName>
        <fullName evidence="2">Uncharacterized protein</fullName>
    </submittedName>
</protein>
<organism evidence="2 3">
    <name type="scientific">Thalassiosira oceanica</name>
    <name type="common">Marine diatom</name>
    <dbReference type="NCBI Taxonomy" id="159749"/>
    <lineage>
        <taxon>Eukaryota</taxon>
        <taxon>Sar</taxon>
        <taxon>Stramenopiles</taxon>
        <taxon>Ochrophyta</taxon>
        <taxon>Bacillariophyta</taxon>
        <taxon>Coscinodiscophyceae</taxon>
        <taxon>Thalassiosirophycidae</taxon>
        <taxon>Thalassiosirales</taxon>
        <taxon>Thalassiosiraceae</taxon>
        <taxon>Thalassiosira</taxon>
    </lineage>
</organism>
<feature type="non-terminal residue" evidence="2">
    <location>
        <position position="30"/>
    </location>
</feature>
<dbReference type="AlphaFoldDB" id="K0RC89"/>
<reference evidence="2 3" key="1">
    <citation type="journal article" date="2012" name="Genome Biol.">
        <title>Genome and low-iron response of an oceanic diatom adapted to chronic iron limitation.</title>
        <authorList>
            <person name="Lommer M."/>
            <person name="Specht M."/>
            <person name="Roy A.S."/>
            <person name="Kraemer L."/>
            <person name="Andreson R."/>
            <person name="Gutowska M.A."/>
            <person name="Wolf J."/>
            <person name="Bergner S.V."/>
            <person name="Schilhabel M.B."/>
            <person name="Klostermeier U.C."/>
            <person name="Beiko R.G."/>
            <person name="Rosenstiel P."/>
            <person name="Hippler M."/>
            <person name="Laroche J."/>
        </authorList>
    </citation>
    <scope>NUCLEOTIDE SEQUENCE [LARGE SCALE GENOMIC DNA]</scope>
    <source>
        <strain evidence="2 3">CCMP1005</strain>
    </source>
</reference>
<sequence>MAEGMDVDNDKPKVVKRPANSTGDASTQPW</sequence>
<proteinExistence type="predicted"/>
<keyword evidence="3" id="KW-1185">Reference proteome</keyword>
<dbReference type="EMBL" id="AGNL01041801">
    <property type="protein sequence ID" value="EJK51338.1"/>
    <property type="molecule type" value="Genomic_DNA"/>
</dbReference>